<protein>
    <submittedName>
        <fullName evidence="3">RING/FYVE/PHD zinc finger superfamily protein, putative isoform 2</fullName>
    </submittedName>
</protein>
<feature type="transmembrane region" description="Helical" evidence="2">
    <location>
        <begin position="169"/>
        <end position="187"/>
    </location>
</feature>
<comment type="caution">
    <text evidence="3">The sequence shown here is derived from an EMBL/GenBank/DDBJ whole genome shotgun (WGS) entry which is preliminary data.</text>
</comment>
<keyword evidence="2" id="KW-0812">Transmembrane</keyword>
<organism evidence="3">
    <name type="scientific">Tanacetum cinerariifolium</name>
    <name type="common">Dalmatian daisy</name>
    <name type="synonym">Chrysanthemum cinerariifolium</name>
    <dbReference type="NCBI Taxonomy" id="118510"/>
    <lineage>
        <taxon>Eukaryota</taxon>
        <taxon>Viridiplantae</taxon>
        <taxon>Streptophyta</taxon>
        <taxon>Embryophyta</taxon>
        <taxon>Tracheophyta</taxon>
        <taxon>Spermatophyta</taxon>
        <taxon>Magnoliopsida</taxon>
        <taxon>eudicotyledons</taxon>
        <taxon>Gunneridae</taxon>
        <taxon>Pentapetalae</taxon>
        <taxon>asterids</taxon>
        <taxon>campanulids</taxon>
        <taxon>Asterales</taxon>
        <taxon>Asteraceae</taxon>
        <taxon>Asteroideae</taxon>
        <taxon>Anthemideae</taxon>
        <taxon>Anthemidinae</taxon>
        <taxon>Tanacetum</taxon>
    </lineage>
</organism>
<reference evidence="3" key="1">
    <citation type="journal article" date="2019" name="Sci. Rep.">
        <title>Draft genome of Tanacetum cinerariifolium, the natural source of mosquito coil.</title>
        <authorList>
            <person name="Yamashiro T."/>
            <person name="Shiraishi A."/>
            <person name="Satake H."/>
            <person name="Nakayama K."/>
        </authorList>
    </citation>
    <scope>NUCLEOTIDE SEQUENCE</scope>
</reference>
<gene>
    <name evidence="3" type="ORF">Tci_871818</name>
</gene>
<feature type="region of interest" description="Disordered" evidence="1">
    <location>
        <begin position="89"/>
        <end position="110"/>
    </location>
</feature>
<accession>A0A699SSD9</accession>
<evidence type="ECO:0000313" key="3">
    <source>
        <dbReference type="EMBL" id="GFC99848.1"/>
    </source>
</evidence>
<dbReference type="EMBL" id="BKCJ011181134">
    <property type="protein sequence ID" value="GFC99848.1"/>
    <property type="molecule type" value="Genomic_DNA"/>
</dbReference>
<feature type="compositionally biased region" description="Polar residues" evidence="1">
    <location>
        <begin position="93"/>
        <end position="104"/>
    </location>
</feature>
<feature type="region of interest" description="Disordered" evidence="1">
    <location>
        <begin position="24"/>
        <end position="50"/>
    </location>
</feature>
<sequence>KSNSFNFPNGRSKTKLVDDLVLQRQKSAKERTSHEAREMGKSSSFRSNTLGFRSNNLRRFGESGSKFKMLSPNSSHVQDLGSLKNKKERNFERSNSVKTPSSNLGAPCSTALTPRGDKLTVSSASNAEAKSLKVESRMLSGTKSNSRSTNIGTEVPVSAGMNILPSGRIGLVWMFVLNVIIGISTVISRL</sequence>
<feature type="compositionally biased region" description="Basic and acidic residues" evidence="1">
    <location>
        <begin position="27"/>
        <end position="40"/>
    </location>
</feature>
<keyword evidence="2" id="KW-1133">Transmembrane helix</keyword>
<evidence type="ECO:0000256" key="2">
    <source>
        <dbReference type="SAM" id="Phobius"/>
    </source>
</evidence>
<name>A0A699SSD9_TANCI</name>
<dbReference type="AlphaFoldDB" id="A0A699SSD9"/>
<proteinExistence type="predicted"/>
<evidence type="ECO:0000256" key="1">
    <source>
        <dbReference type="SAM" id="MobiDB-lite"/>
    </source>
</evidence>
<feature type="non-terminal residue" evidence="3">
    <location>
        <position position="1"/>
    </location>
</feature>
<feature type="compositionally biased region" description="Polar residues" evidence="1">
    <location>
        <begin position="41"/>
        <end position="50"/>
    </location>
</feature>
<keyword evidence="2" id="KW-0472">Membrane</keyword>